<dbReference type="Gene3D" id="4.10.950.10">
    <property type="entry name" value="Ribosomal protein L2, domain 3"/>
    <property type="match status" value="1"/>
</dbReference>
<organism evidence="2 3">
    <name type="scientific">Mesorhabditis spiculigera</name>
    <dbReference type="NCBI Taxonomy" id="96644"/>
    <lineage>
        <taxon>Eukaryota</taxon>
        <taxon>Metazoa</taxon>
        <taxon>Ecdysozoa</taxon>
        <taxon>Nematoda</taxon>
        <taxon>Chromadorea</taxon>
        <taxon>Rhabditida</taxon>
        <taxon>Rhabditina</taxon>
        <taxon>Rhabditomorpha</taxon>
        <taxon>Rhabditoidea</taxon>
        <taxon>Rhabditidae</taxon>
        <taxon>Mesorhabditinae</taxon>
        <taxon>Mesorhabditis</taxon>
    </lineage>
</organism>
<evidence type="ECO:0000313" key="3">
    <source>
        <dbReference type="Proteomes" id="UP001177023"/>
    </source>
</evidence>
<protein>
    <submittedName>
        <fullName evidence="2">Uncharacterized protein</fullName>
    </submittedName>
</protein>
<dbReference type="InterPro" id="IPR014726">
    <property type="entry name" value="Ribosomal_uL2_dom3"/>
</dbReference>
<name>A0AA36D7M9_9BILA</name>
<dbReference type="InterPro" id="IPR008991">
    <property type="entry name" value="Translation_prot_SH3-like_sf"/>
</dbReference>
<reference evidence="2" key="1">
    <citation type="submission" date="2023-06" db="EMBL/GenBank/DDBJ databases">
        <authorList>
            <person name="Delattre M."/>
        </authorList>
    </citation>
    <scope>NUCLEOTIDE SEQUENCE</scope>
    <source>
        <strain evidence="2">AF72</strain>
    </source>
</reference>
<evidence type="ECO:0000313" key="2">
    <source>
        <dbReference type="EMBL" id="CAJ0582276.1"/>
    </source>
</evidence>
<feature type="non-terminal residue" evidence="2">
    <location>
        <position position="220"/>
    </location>
</feature>
<dbReference type="AlphaFoldDB" id="A0AA36D7M9"/>
<comment type="caution">
    <text evidence="2">The sequence shown here is derived from an EMBL/GenBank/DDBJ whole genome shotgun (WGS) entry which is preliminary data.</text>
</comment>
<dbReference type="Proteomes" id="UP001177023">
    <property type="component" value="Unassembled WGS sequence"/>
</dbReference>
<feature type="compositionally biased region" description="Pro residues" evidence="1">
    <location>
        <begin position="45"/>
        <end position="59"/>
    </location>
</feature>
<dbReference type="SUPFAM" id="SSF50104">
    <property type="entry name" value="Translation proteins SH3-like domain"/>
    <property type="match status" value="1"/>
</dbReference>
<evidence type="ECO:0000256" key="1">
    <source>
        <dbReference type="SAM" id="MobiDB-lite"/>
    </source>
</evidence>
<gene>
    <name evidence="2" type="ORF">MSPICULIGERA_LOCUS20415</name>
</gene>
<proteinExistence type="predicted"/>
<keyword evidence="3" id="KW-1185">Reference proteome</keyword>
<dbReference type="EMBL" id="CATQJA010002664">
    <property type="protein sequence ID" value="CAJ0582276.1"/>
    <property type="molecule type" value="Genomic_DNA"/>
</dbReference>
<sequence>MIGIVAGGGRTDKPMLKAGNAYHKYKAKRHSWPRGGMPAPGGFGGPPPNAGVPPVPRELPPGFENVLPSDKLAELRAIHESTTLSNEDKHDRIDKLLTALPSEVLDRLPVNPALEKLPEDVKQQIKSITRDKTIDWRAKMQRVQQYIQSLPDAIKRLLPPPPPPGFEYLPEDAKAALKAIQENPNLGFRERYYKVKEVMDRLPAEVRAKLPPPPPPPPMF</sequence>
<feature type="region of interest" description="Disordered" evidence="1">
    <location>
        <begin position="30"/>
        <end position="61"/>
    </location>
</feature>
<accession>A0AA36D7M9</accession>